<proteinExistence type="predicted"/>
<protein>
    <submittedName>
        <fullName evidence="2">Uncharacterized protein</fullName>
    </submittedName>
</protein>
<feature type="region of interest" description="Disordered" evidence="1">
    <location>
        <begin position="1"/>
        <end position="39"/>
    </location>
</feature>
<dbReference type="Proteomes" id="UP000815677">
    <property type="component" value="Unassembled WGS sequence"/>
</dbReference>
<feature type="region of interest" description="Disordered" evidence="1">
    <location>
        <begin position="66"/>
        <end position="96"/>
    </location>
</feature>
<accession>A0ABQ0LA81</accession>
<feature type="compositionally biased region" description="Pro residues" evidence="1">
    <location>
        <begin position="76"/>
        <end position="89"/>
    </location>
</feature>
<keyword evidence="3" id="KW-1185">Reference proteome</keyword>
<organism evidence="2 3">
    <name type="scientific">Mycena chlorophos</name>
    <name type="common">Agaric fungus</name>
    <name type="synonym">Agaricus chlorophos</name>
    <dbReference type="NCBI Taxonomy" id="658473"/>
    <lineage>
        <taxon>Eukaryota</taxon>
        <taxon>Fungi</taxon>
        <taxon>Dikarya</taxon>
        <taxon>Basidiomycota</taxon>
        <taxon>Agaricomycotina</taxon>
        <taxon>Agaricomycetes</taxon>
        <taxon>Agaricomycetidae</taxon>
        <taxon>Agaricales</taxon>
        <taxon>Marasmiineae</taxon>
        <taxon>Mycenaceae</taxon>
        <taxon>Mycena</taxon>
    </lineage>
</organism>
<evidence type="ECO:0000313" key="3">
    <source>
        <dbReference type="Proteomes" id="UP000815677"/>
    </source>
</evidence>
<feature type="non-terminal residue" evidence="2">
    <location>
        <position position="1"/>
    </location>
</feature>
<reference evidence="2" key="1">
    <citation type="submission" date="2014-09" db="EMBL/GenBank/DDBJ databases">
        <title>Genome sequence of the luminous mushroom Mycena chlorophos for searching fungal bioluminescence genes.</title>
        <authorList>
            <person name="Tanaka Y."/>
            <person name="Kasuga D."/>
            <person name="Oba Y."/>
            <person name="Hase S."/>
            <person name="Sato K."/>
            <person name="Oba Y."/>
            <person name="Sakakibara Y."/>
        </authorList>
    </citation>
    <scope>NUCLEOTIDE SEQUENCE</scope>
</reference>
<sequence>PLACRDTLSPSAGPVSTCTWPPPAANSSDCPRPRKLDDVATTEQVLRGKWSSEDCTGRIAVESAALTRDDCKAPTAPTPSPPPFPPLQFPGPEAGSPCRAAPSFALVALWPVRACPSRPTFTGQQRYA</sequence>
<name>A0ABQ0LA81_MYCCL</name>
<feature type="compositionally biased region" description="Polar residues" evidence="1">
    <location>
        <begin position="8"/>
        <end position="29"/>
    </location>
</feature>
<evidence type="ECO:0000256" key="1">
    <source>
        <dbReference type="SAM" id="MobiDB-lite"/>
    </source>
</evidence>
<dbReference type="EMBL" id="DF844177">
    <property type="protein sequence ID" value="GAT48036.1"/>
    <property type="molecule type" value="Genomic_DNA"/>
</dbReference>
<evidence type="ECO:0000313" key="2">
    <source>
        <dbReference type="EMBL" id="GAT48036.1"/>
    </source>
</evidence>
<gene>
    <name evidence="2" type="ORF">MCHLO_05472</name>
</gene>